<evidence type="ECO:0000259" key="3">
    <source>
        <dbReference type="Pfam" id="PF06747"/>
    </source>
</evidence>
<dbReference type="PROSITE" id="PS51808">
    <property type="entry name" value="CHCH"/>
    <property type="match status" value="1"/>
</dbReference>
<protein>
    <submittedName>
        <fullName evidence="4 5">Coiled-coil-helix-coiled-coil-helix domain-containing protein 2, putative</fullName>
    </submittedName>
</protein>
<evidence type="ECO:0007829" key="7">
    <source>
        <dbReference type="PeptideAtlas" id="B7QNF5"/>
    </source>
</evidence>
<dbReference type="VEuPathDB" id="VectorBase:ISCW015312"/>
<dbReference type="GO" id="GO:0007005">
    <property type="term" value="P:mitochondrion organization"/>
    <property type="evidence" value="ECO:0000318"/>
    <property type="project" value="GO_Central"/>
</dbReference>
<dbReference type="InParanoid" id="B7QNF5"/>
<name>B7QNF5_IXOSC</name>
<dbReference type="InterPro" id="IPR010625">
    <property type="entry name" value="CHCH"/>
</dbReference>
<keyword evidence="6" id="KW-1185">Reference proteome</keyword>
<evidence type="ECO:0000256" key="2">
    <source>
        <dbReference type="SAM" id="MobiDB-lite"/>
    </source>
</evidence>
<evidence type="ECO:0000313" key="6">
    <source>
        <dbReference type="Proteomes" id="UP000001555"/>
    </source>
</evidence>
<dbReference type="PANTHER" id="PTHR13523">
    <property type="entry name" value="COILED-COIL-HELIX-COILED-COIL-HELIX DOMAIN CONTAINING 2/NUR77"/>
    <property type="match status" value="1"/>
</dbReference>
<evidence type="ECO:0000313" key="5">
    <source>
        <dbReference type="EnsemblMetazoa" id="ISCW015312-PA"/>
    </source>
</evidence>
<dbReference type="AlphaFoldDB" id="B7QNF5"/>
<feature type="domain" description="CHCH" evidence="3">
    <location>
        <begin position="99"/>
        <end position="131"/>
    </location>
</feature>
<reference evidence="4 6" key="1">
    <citation type="submission" date="2008-03" db="EMBL/GenBank/DDBJ databases">
        <title>Annotation of Ixodes scapularis.</title>
        <authorList>
            <consortium name="Ixodes scapularis Genome Project Consortium"/>
            <person name="Caler E."/>
            <person name="Hannick L.I."/>
            <person name="Bidwell S."/>
            <person name="Joardar V."/>
            <person name="Thiagarajan M."/>
            <person name="Amedeo P."/>
            <person name="Galinsky K.J."/>
            <person name="Schobel S."/>
            <person name="Inman J."/>
            <person name="Hostetler J."/>
            <person name="Miller J."/>
            <person name="Hammond M."/>
            <person name="Megy K."/>
            <person name="Lawson D."/>
            <person name="Kodira C."/>
            <person name="Sutton G."/>
            <person name="Meyer J."/>
            <person name="Hill C.A."/>
            <person name="Birren B."/>
            <person name="Nene V."/>
            <person name="Collins F."/>
            <person name="Alarcon-Chaidez F."/>
            <person name="Wikel S."/>
            <person name="Strausberg R."/>
        </authorList>
    </citation>
    <scope>NUCLEOTIDE SEQUENCE [LARGE SCALE GENOMIC DNA]</scope>
    <source>
        <strain evidence="6">Wikel</strain>
        <strain evidence="4">Wikel colony</strain>
    </source>
</reference>
<feature type="compositionally biased region" description="Low complexity" evidence="2">
    <location>
        <begin position="76"/>
        <end position="94"/>
    </location>
</feature>
<accession>B7QNF5</accession>
<dbReference type="Pfam" id="PF06747">
    <property type="entry name" value="CHCH"/>
    <property type="match status" value="1"/>
</dbReference>
<dbReference type="VEuPathDB" id="VectorBase:ISCI015312"/>
<feature type="region of interest" description="Disordered" evidence="2">
    <location>
        <begin position="1"/>
        <end position="40"/>
    </location>
</feature>
<dbReference type="FunCoup" id="B7QNF5">
    <property type="interactions" value="566"/>
</dbReference>
<dbReference type="STRING" id="6945.B7QNF5"/>
<reference evidence="5" key="2">
    <citation type="submission" date="2020-05" db="UniProtKB">
        <authorList>
            <consortium name="EnsemblMetazoa"/>
        </authorList>
    </citation>
    <scope>IDENTIFICATION</scope>
    <source>
        <strain evidence="5">wikel</strain>
    </source>
</reference>
<keyword evidence="7" id="KW-1267">Proteomics identification</keyword>
<dbReference type="Proteomes" id="UP000001555">
    <property type="component" value="Unassembled WGS sequence"/>
</dbReference>
<feature type="region of interest" description="Disordered" evidence="2">
    <location>
        <begin position="61"/>
        <end position="94"/>
    </location>
</feature>
<dbReference type="OrthoDB" id="1106148at2759"/>
<dbReference type="KEGG" id="isc:8043883"/>
<sequence>MRRAAPPPQQAARPAAPVQQTQPVPAQAHPPATMAPQQPGMFAQMATTAAGVAVGSAVGHTIGHALTGGGGGGGEVAAAPAPVQQQPQQQQQQQLSGACQYELKQFLECAQNQHDISLCEGFNQVLKECRLQNGVSM</sequence>
<keyword evidence="1" id="KW-1015">Disulfide bond</keyword>
<dbReference type="InterPro" id="IPR055304">
    <property type="entry name" value="CHCHD2/10-like"/>
</dbReference>
<dbReference type="PANTHER" id="PTHR13523:SF2">
    <property type="entry name" value="COILED-COIL-HELIX-COILED-COIL-HELIX DOMAIN CONTAINING 2, ISOFORM A-RELATED"/>
    <property type="match status" value="1"/>
</dbReference>
<dbReference type="EnsemblMetazoa" id="ISCW015312-RA">
    <property type="protein sequence ID" value="ISCW015312-PA"/>
    <property type="gene ID" value="ISCW015312"/>
</dbReference>
<dbReference type="EMBL" id="ABJB011096635">
    <property type="status" value="NOT_ANNOTATED_CDS"/>
    <property type="molecule type" value="Genomic_DNA"/>
</dbReference>
<feature type="compositionally biased region" description="Low complexity" evidence="2">
    <location>
        <begin position="10"/>
        <end position="32"/>
    </location>
</feature>
<dbReference type="VEuPathDB" id="VectorBase:ISCP_036405"/>
<evidence type="ECO:0000313" key="4">
    <source>
        <dbReference type="EMBL" id="EEC20377.1"/>
    </source>
</evidence>
<dbReference type="GO" id="GO:0005739">
    <property type="term" value="C:mitochondrion"/>
    <property type="evidence" value="ECO:0000318"/>
    <property type="project" value="GO_Central"/>
</dbReference>
<dbReference type="HOGENOM" id="CLU_093520_2_2_1"/>
<gene>
    <name evidence="5" type="primary">8043883</name>
    <name evidence="4" type="ORF">IscW_ISCW015312</name>
</gene>
<dbReference type="EMBL" id="DS978738">
    <property type="protein sequence ID" value="EEC20377.1"/>
    <property type="molecule type" value="Genomic_DNA"/>
</dbReference>
<dbReference type="GO" id="GO:0005634">
    <property type="term" value="C:nucleus"/>
    <property type="evidence" value="ECO:0000318"/>
    <property type="project" value="GO_Central"/>
</dbReference>
<dbReference type="EMBL" id="ABJB010305365">
    <property type="status" value="NOT_ANNOTATED_CDS"/>
    <property type="molecule type" value="Genomic_DNA"/>
</dbReference>
<evidence type="ECO:0000256" key="1">
    <source>
        <dbReference type="ARBA" id="ARBA00023157"/>
    </source>
</evidence>
<organism>
    <name type="scientific">Ixodes scapularis</name>
    <name type="common">Black-legged tick</name>
    <name type="synonym">Deer tick</name>
    <dbReference type="NCBI Taxonomy" id="6945"/>
    <lineage>
        <taxon>Eukaryota</taxon>
        <taxon>Metazoa</taxon>
        <taxon>Ecdysozoa</taxon>
        <taxon>Arthropoda</taxon>
        <taxon>Chelicerata</taxon>
        <taxon>Arachnida</taxon>
        <taxon>Acari</taxon>
        <taxon>Parasitiformes</taxon>
        <taxon>Ixodida</taxon>
        <taxon>Ixodoidea</taxon>
        <taxon>Ixodidae</taxon>
        <taxon>Ixodinae</taxon>
        <taxon>Ixodes</taxon>
    </lineage>
</organism>
<feature type="compositionally biased region" description="Gly residues" evidence="2">
    <location>
        <begin position="66"/>
        <end position="75"/>
    </location>
</feature>
<dbReference type="PaxDb" id="6945-B7QNF5"/>
<proteinExistence type="evidence at protein level"/>